<dbReference type="Proteomes" id="UP000298327">
    <property type="component" value="Unassembled WGS sequence"/>
</dbReference>
<evidence type="ECO:0000313" key="3">
    <source>
        <dbReference type="Proteomes" id="UP000298327"/>
    </source>
</evidence>
<evidence type="ECO:0000256" key="1">
    <source>
        <dbReference type="SAM" id="MobiDB-lite"/>
    </source>
</evidence>
<proteinExistence type="predicted"/>
<gene>
    <name evidence="2" type="ORF">EVG20_g11563</name>
</gene>
<protein>
    <submittedName>
        <fullName evidence="2">Uncharacterized protein</fullName>
    </submittedName>
</protein>
<evidence type="ECO:0000313" key="2">
    <source>
        <dbReference type="EMBL" id="TFY50362.1"/>
    </source>
</evidence>
<keyword evidence="3" id="KW-1185">Reference proteome</keyword>
<accession>A0A4Y9XKY8</accession>
<organism evidence="2 3">
    <name type="scientific">Dentipellis fragilis</name>
    <dbReference type="NCBI Taxonomy" id="205917"/>
    <lineage>
        <taxon>Eukaryota</taxon>
        <taxon>Fungi</taxon>
        <taxon>Dikarya</taxon>
        <taxon>Basidiomycota</taxon>
        <taxon>Agaricomycotina</taxon>
        <taxon>Agaricomycetes</taxon>
        <taxon>Russulales</taxon>
        <taxon>Hericiaceae</taxon>
        <taxon>Dentipellis</taxon>
    </lineage>
</organism>
<dbReference type="AlphaFoldDB" id="A0A4Y9XKY8"/>
<sequence length="137" mass="14893">MADVRCRNIRDTASDPVPTLEGTYLLVVSKEDYVQMTIKEKELSGKAAIMRRDPILRRKGFNAFREMSGRGREIGRDGGCGPRRNAGAAPSGGNFDQVGEKRKLELEPDGGHDISIRCAAVPSIASEAKKTKTDGES</sequence>
<dbReference type="STRING" id="205917.A0A4Y9XKY8"/>
<dbReference type="OrthoDB" id="439993at2759"/>
<feature type="compositionally biased region" description="Basic and acidic residues" evidence="1">
    <location>
        <begin position="67"/>
        <end position="76"/>
    </location>
</feature>
<dbReference type="EMBL" id="SEOQ01001864">
    <property type="protein sequence ID" value="TFY50362.1"/>
    <property type="molecule type" value="Genomic_DNA"/>
</dbReference>
<feature type="region of interest" description="Disordered" evidence="1">
    <location>
        <begin position="67"/>
        <end position="113"/>
    </location>
</feature>
<feature type="compositionally biased region" description="Basic and acidic residues" evidence="1">
    <location>
        <begin position="98"/>
        <end position="113"/>
    </location>
</feature>
<name>A0A4Y9XKY8_9AGAM</name>
<comment type="caution">
    <text evidence="2">The sequence shown here is derived from an EMBL/GenBank/DDBJ whole genome shotgun (WGS) entry which is preliminary data.</text>
</comment>
<reference evidence="2 3" key="1">
    <citation type="submission" date="2019-02" db="EMBL/GenBank/DDBJ databases">
        <title>Genome sequencing of the rare red list fungi Dentipellis fragilis.</title>
        <authorList>
            <person name="Buettner E."/>
            <person name="Kellner H."/>
        </authorList>
    </citation>
    <scope>NUCLEOTIDE SEQUENCE [LARGE SCALE GENOMIC DNA]</scope>
    <source>
        <strain evidence="2 3">DSM 105465</strain>
    </source>
</reference>